<dbReference type="AlphaFoldDB" id="A0A383ELG0"/>
<gene>
    <name evidence="1" type="ORF">METZ01_LOCUS510278</name>
</gene>
<sequence length="196" mass="22844">MNLTPNSKSSISLVKFLTPNSKTYKIKNPMFKHIDIVGEVHGGKKDEPTGLSEYIEKNGYEIIILEVPKSYMTKTMNELKKGYNQQIIKNATAKPRDDSYIDNVMNYFINTHYSFKIKYKKLINVKNIKLQCLDDRPLKDYPDKSISVMYKTKQEQLIIELLKKITEIKKKVIKMDASKINNNLLTIINFNFKNLL</sequence>
<name>A0A383ELG0_9ZZZZ</name>
<proteinExistence type="predicted"/>
<evidence type="ECO:0000313" key="1">
    <source>
        <dbReference type="EMBL" id="SVE57424.1"/>
    </source>
</evidence>
<protein>
    <submittedName>
        <fullName evidence="1">Uncharacterized protein</fullName>
    </submittedName>
</protein>
<dbReference type="EMBL" id="UINC01226791">
    <property type="protein sequence ID" value="SVE57424.1"/>
    <property type="molecule type" value="Genomic_DNA"/>
</dbReference>
<feature type="non-terminal residue" evidence="1">
    <location>
        <position position="196"/>
    </location>
</feature>
<accession>A0A383ELG0</accession>
<reference evidence="1" key="1">
    <citation type="submission" date="2018-05" db="EMBL/GenBank/DDBJ databases">
        <authorList>
            <person name="Lanie J.A."/>
            <person name="Ng W.-L."/>
            <person name="Kazmierczak K.M."/>
            <person name="Andrzejewski T.M."/>
            <person name="Davidsen T.M."/>
            <person name="Wayne K.J."/>
            <person name="Tettelin H."/>
            <person name="Glass J.I."/>
            <person name="Rusch D."/>
            <person name="Podicherti R."/>
            <person name="Tsui H.-C.T."/>
            <person name="Winkler M.E."/>
        </authorList>
    </citation>
    <scope>NUCLEOTIDE SEQUENCE</scope>
</reference>
<organism evidence="1">
    <name type="scientific">marine metagenome</name>
    <dbReference type="NCBI Taxonomy" id="408172"/>
    <lineage>
        <taxon>unclassified sequences</taxon>
        <taxon>metagenomes</taxon>
        <taxon>ecological metagenomes</taxon>
    </lineage>
</organism>